<name>A0A2S1WLY6_9ANNE</name>
<keyword evidence="13" id="KW-0628">Postsynaptic cell membrane</keyword>
<feature type="domain" description="Neurotransmitter-gated ion-channel ligand-binding" evidence="18">
    <location>
        <begin position="41"/>
        <end position="245"/>
    </location>
</feature>
<dbReference type="GO" id="GO:0005230">
    <property type="term" value="F:extracellular ligand-gated monoatomic ion channel activity"/>
    <property type="evidence" value="ECO:0007669"/>
    <property type="project" value="InterPro"/>
</dbReference>
<keyword evidence="10" id="KW-0869">Chloride channel</keyword>
<evidence type="ECO:0000256" key="17">
    <source>
        <dbReference type="SAM" id="MobiDB-lite"/>
    </source>
</evidence>
<dbReference type="GO" id="GO:0005254">
    <property type="term" value="F:chloride channel activity"/>
    <property type="evidence" value="ECO:0007669"/>
    <property type="project" value="UniProtKB-KW"/>
</dbReference>
<keyword evidence="9" id="KW-1015">Disulfide bond</keyword>
<keyword evidence="5 16" id="KW-1133">Transmembrane helix</keyword>
<accession>A0A2S1WLY6</accession>
<comment type="similarity">
    <text evidence="16">Belongs to the ligand-gated ion channel (TC 1.A.9) family.</text>
</comment>
<keyword evidence="7 16" id="KW-0406">Ion transport</keyword>
<dbReference type="PRINTS" id="PR00252">
    <property type="entry name" value="NRIONCHANNEL"/>
</dbReference>
<dbReference type="SUPFAM" id="SSF63712">
    <property type="entry name" value="Nicotinic receptor ligand binding domain-like"/>
    <property type="match status" value="1"/>
</dbReference>
<dbReference type="Gene3D" id="2.70.170.10">
    <property type="entry name" value="Neurotransmitter-gated ion-channel ligand-binding domain"/>
    <property type="match status" value="1"/>
</dbReference>
<evidence type="ECO:0000256" key="15">
    <source>
        <dbReference type="ARBA" id="ARBA00034104"/>
    </source>
</evidence>
<dbReference type="CDD" id="cd18991">
    <property type="entry name" value="LGIC_ECD_GlyR"/>
    <property type="match status" value="1"/>
</dbReference>
<dbReference type="GO" id="GO:0004888">
    <property type="term" value="F:transmembrane signaling receptor activity"/>
    <property type="evidence" value="ECO:0007669"/>
    <property type="project" value="InterPro"/>
</dbReference>
<evidence type="ECO:0000256" key="11">
    <source>
        <dbReference type="ARBA" id="ARBA00023180"/>
    </source>
</evidence>
<keyword evidence="11" id="KW-0325">Glycoprotein</keyword>
<dbReference type="InterPro" id="IPR006201">
    <property type="entry name" value="Neur_channel"/>
</dbReference>
<dbReference type="PROSITE" id="PS00236">
    <property type="entry name" value="NEUROTR_ION_CHANNEL"/>
    <property type="match status" value="1"/>
</dbReference>
<dbReference type="FunFam" id="2.70.170.10:FF:000045">
    <property type="entry name" value="Predicted protein"/>
    <property type="match status" value="1"/>
</dbReference>
<keyword evidence="1 16" id="KW-0813">Transport</keyword>
<dbReference type="InterPro" id="IPR006029">
    <property type="entry name" value="Neurotrans-gated_channel_TM"/>
</dbReference>
<evidence type="ECO:0000256" key="7">
    <source>
        <dbReference type="ARBA" id="ARBA00023065"/>
    </source>
</evidence>
<proteinExistence type="evidence at transcript level"/>
<dbReference type="Gene3D" id="1.20.58.390">
    <property type="entry name" value="Neurotransmitter-gated ion-channel transmembrane domain"/>
    <property type="match status" value="1"/>
</dbReference>
<keyword evidence="12" id="KW-0868">Chloride</keyword>
<dbReference type="CDD" id="cd19049">
    <property type="entry name" value="LGIC_TM_anion"/>
    <property type="match status" value="1"/>
</dbReference>
<evidence type="ECO:0000256" key="5">
    <source>
        <dbReference type="ARBA" id="ARBA00022989"/>
    </source>
</evidence>
<dbReference type="InterPro" id="IPR006202">
    <property type="entry name" value="Neur_chan_lig-bd"/>
</dbReference>
<feature type="transmembrane region" description="Helical" evidence="16">
    <location>
        <begin position="281"/>
        <end position="300"/>
    </location>
</feature>
<evidence type="ECO:0000256" key="8">
    <source>
        <dbReference type="ARBA" id="ARBA00023136"/>
    </source>
</evidence>
<evidence type="ECO:0000313" key="20">
    <source>
        <dbReference type="EMBL" id="AWJ68184.1"/>
    </source>
</evidence>
<dbReference type="InterPro" id="IPR036719">
    <property type="entry name" value="Neuro-gated_channel_TM_sf"/>
</dbReference>
<feature type="signal peptide" evidence="16">
    <location>
        <begin position="1"/>
        <end position="22"/>
    </location>
</feature>
<dbReference type="EMBL" id="MG973331">
    <property type="protein sequence ID" value="AWJ68184.1"/>
    <property type="molecule type" value="mRNA"/>
</dbReference>
<evidence type="ECO:0000259" key="18">
    <source>
        <dbReference type="Pfam" id="PF02931"/>
    </source>
</evidence>
<keyword evidence="6" id="KW-0770">Synapse</keyword>
<feature type="transmembrane region" description="Helical" evidence="16">
    <location>
        <begin position="312"/>
        <end position="334"/>
    </location>
</feature>
<evidence type="ECO:0000256" key="1">
    <source>
        <dbReference type="ARBA" id="ARBA00022448"/>
    </source>
</evidence>
<dbReference type="GO" id="GO:0034707">
    <property type="term" value="C:chloride channel complex"/>
    <property type="evidence" value="ECO:0007669"/>
    <property type="project" value="UniProtKB-KW"/>
</dbReference>
<keyword evidence="20" id="KW-0675">Receptor</keyword>
<dbReference type="NCBIfam" id="TIGR00860">
    <property type="entry name" value="LIC"/>
    <property type="match status" value="1"/>
</dbReference>
<evidence type="ECO:0000256" key="2">
    <source>
        <dbReference type="ARBA" id="ARBA00022475"/>
    </source>
</evidence>
<reference evidence="20" key="1">
    <citation type="submission" date="2018-02" db="EMBL/GenBank/DDBJ databases">
        <title>Hirudo verbana central nervous system transcriptome analysis of ion channel and receptor content.</title>
        <authorList>
            <person name="Northcutt A.J."/>
            <person name="Schulz D.J."/>
            <person name="Mesce K.A."/>
        </authorList>
    </citation>
    <scope>NUCLEOTIDE SEQUENCE</scope>
</reference>
<feature type="chain" id="PRO_5022257817" evidence="16">
    <location>
        <begin position="23"/>
        <end position="489"/>
    </location>
</feature>
<evidence type="ECO:0000256" key="16">
    <source>
        <dbReference type="RuleBase" id="RU000687"/>
    </source>
</evidence>
<dbReference type="InterPro" id="IPR036734">
    <property type="entry name" value="Neur_chan_lig-bd_sf"/>
</dbReference>
<dbReference type="Pfam" id="PF02931">
    <property type="entry name" value="Neur_chan_LBD"/>
    <property type="match status" value="1"/>
</dbReference>
<organism evidence="20">
    <name type="scientific">Hirudo verbana</name>
    <dbReference type="NCBI Taxonomy" id="311461"/>
    <lineage>
        <taxon>Eukaryota</taxon>
        <taxon>Metazoa</taxon>
        <taxon>Spiralia</taxon>
        <taxon>Lophotrochozoa</taxon>
        <taxon>Annelida</taxon>
        <taxon>Clitellata</taxon>
        <taxon>Hirudinea</taxon>
        <taxon>Hirudinida</taxon>
        <taxon>Hirudiniformes</taxon>
        <taxon>Hirudinidae</taxon>
        <taxon>Hirudo</taxon>
    </lineage>
</organism>
<evidence type="ECO:0000256" key="13">
    <source>
        <dbReference type="ARBA" id="ARBA00023257"/>
    </source>
</evidence>
<dbReference type="SUPFAM" id="SSF90112">
    <property type="entry name" value="Neurotransmitter-gated ion-channel transmembrane pore"/>
    <property type="match status" value="1"/>
</dbReference>
<dbReference type="PANTHER" id="PTHR18945">
    <property type="entry name" value="NEUROTRANSMITTER GATED ION CHANNEL"/>
    <property type="match status" value="1"/>
</dbReference>
<feature type="compositionally biased region" description="Basic and acidic residues" evidence="17">
    <location>
        <begin position="351"/>
        <end position="362"/>
    </location>
</feature>
<evidence type="ECO:0000256" key="4">
    <source>
        <dbReference type="ARBA" id="ARBA00022729"/>
    </source>
</evidence>
<sequence length="489" mass="56019">MNFSEFLLILHFILCLPSFCSGESSQERKPKGSKRGDMSPTEIMKSLRETYNKLDPPSSDHPTEVRIGIYVNSFYSINEQTMDYSVNLYLRQSWLDQRLSFSHLTNTTEKFRMADHSWNSIWIPDTFFRNEKAASFHEVTIANRFLRLNRNGELWYVIKISAVFACPMNLQYYPLDSQACPIMFESFGYTSDTIKFGWLDDPVQQVTDLQLPQFSIKKKELRDCGQNYTAGYFPCLEIRFHLQREIGYFLIQVYIPSILIVILSWVSFWIHVDASPARVSIGLLTVLTTTTMSAGARATLPKVSYIKALDVWMIACLVFVFASLIEYAIVNVLARKKFANKDQGNVPTKPAESKGPKRFQGDRAKSIASTSVNVGRFANRGISALRAKSIAEQGRATPERDDIELSSLMIHRSIGSETNKSPNEFISAKQRVLALFNRVSEYVWNDKSAHDGKSRARKVDKISRKLFPISFVFFNVAYWTIYSSHYRSI</sequence>
<evidence type="ECO:0000256" key="14">
    <source>
        <dbReference type="ARBA" id="ARBA00023303"/>
    </source>
</evidence>
<feature type="domain" description="Neurotransmitter-gated ion-channel transmembrane" evidence="19">
    <location>
        <begin position="253"/>
        <end position="479"/>
    </location>
</feature>
<evidence type="ECO:0000259" key="19">
    <source>
        <dbReference type="Pfam" id="PF02932"/>
    </source>
</evidence>
<dbReference type="PRINTS" id="PR00253">
    <property type="entry name" value="GABAARECEPTR"/>
</dbReference>
<keyword evidence="4 16" id="KW-0732">Signal</keyword>
<protein>
    <submittedName>
        <fullName evidence="20">Putative GABA receptor 2</fullName>
    </submittedName>
</protein>
<dbReference type="InterPro" id="IPR018000">
    <property type="entry name" value="Neurotransmitter_ion_chnl_CS"/>
</dbReference>
<feature type="transmembrane region" description="Helical" evidence="16">
    <location>
        <begin position="246"/>
        <end position="269"/>
    </location>
</feature>
<evidence type="ECO:0000256" key="10">
    <source>
        <dbReference type="ARBA" id="ARBA00023173"/>
    </source>
</evidence>
<dbReference type="InterPro" id="IPR006028">
    <property type="entry name" value="GABAA/Glycine_rcpt"/>
</dbReference>
<keyword evidence="2" id="KW-1003">Cell membrane</keyword>
<feature type="region of interest" description="Disordered" evidence="17">
    <location>
        <begin position="343"/>
        <end position="362"/>
    </location>
</feature>
<evidence type="ECO:0000256" key="3">
    <source>
        <dbReference type="ARBA" id="ARBA00022692"/>
    </source>
</evidence>
<dbReference type="FunFam" id="1.20.58.390:FF:000067">
    <property type="entry name" value="Glycine receptor subunit alpha-2"/>
    <property type="match status" value="1"/>
</dbReference>
<feature type="transmembrane region" description="Helical" evidence="16">
    <location>
        <begin position="465"/>
        <end position="482"/>
    </location>
</feature>
<keyword evidence="3 16" id="KW-0812">Transmembrane</keyword>
<dbReference type="AlphaFoldDB" id="A0A2S1WLY6"/>
<dbReference type="InterPro" id="IPR038050">
    <property type="entry name" value="Neuro_actylchol_rec"/>
</dbReference>
<keyword evidence="8 16" id="KW-0472">Membrane</keyword>
<keyword evidence="14 16" id="KW-0407">Ion channel</keyword>
<dbReference type="Pfam" id="PF02932">
    <property type="entry name" value="Neur_chan_memb"/>
    <property type="match status" value="1"/>
</dbReference>
<evidence type="ECO:0000256" key="9">
    <source>
        <dbReference type="ARBA" id="ARBA00023157"/>
    </source>
</evidence>
<comment type="subcellular location">
    <subcellularLocation>
        <location evidence="15">Postsynaptic cell membrane</location>
        <topology evidence="15">Multi-pass membrane protein</topology>
    </subcellularLocation>
</comment>
<evidence type="ECO:0000256" key="6">
    <source>
        <dbReference type="ARBA" id="ARBA00023018"/>
    </source>
</evidence>
<evidence type="ECO:0000256" key="12">
    <source>
        <dbReference type="ARBA" id="ARBA00023214"/>
    </source>
</evidence>
<dbReference type="GO" id="GO:0045211">
    <property type="term" value="C:postsynaptic membrane"/>
    <property type="evidence" value="ECO:0007669"/>
    <property type="project" value="UniProtKB-SubCell"/>
</dbReference>